<sequence>MTTHTPAPEAADPGEVRFWDVPDLPGLEFDPFLDELLREDPVSRIRLPNGEGFAWLVTRYEDVKQVTNDLRFSRRAVVGRSVTRLAPHFIPLEGAVGFADPPDHTRLRRSVAKAFTSRAVARVEERAREIMEGLVDAMLAEGPPADLMAHVNGPFPLAVVSEVVGVPADDAPLMKGWTASILSAAHGKEHSDRAKEEIGAYFTDLLCRARPGEDTLAALLSRAVADDELTLPEAVALAVLIQVSGAHAVTNNSANMLYALLTHPGHLRRLRDEPALMPAAVEELLRFIPHRNGVGLSRIALEDVAVGGVTIRAGDAVYASYLTANRDPDVFADPHTLDFDREQPPHLAFGHGPHYCVGPMLARLESRITLDTLLRRLPGLRLAVPASEVRWRRGALIRGPENLPVTWDAV</sequence>
<keyword evidence="4" id="KW-1185">Reference proteome</keyword>
<dbReference type="EMBL" id="BAABEP010000003">
    <property type="protein sequence ID" value="GAA3712916.1"/>
    <property type="molecule type" value="Genomic_DNA"/>
</dbReference>
<dbReference type="InterPro" id="IPR036396">
    <property type="entry name" value="Cyt_P450_sf"/>
</dbReference>
<dbReference type="SUPFAM" id="SSF48264">
    <property type="entry name" value="Cytochrome P450"/>
    <property type="match status" value="1"/>
</dbReference>
<protein>
    <submittedName>
        <fullName evidence="3">Cytochrome P450</fullName>
    </submittedName>
</protein>
<organism evidence="3 4">
    <name type="scientific">Streptomyces tremellae</name>
    <dbReference type="NCBI Taxonomy" id="1124239"/>
    <lineage>
        <taxon>Bacteria</taxon>
        <taxon>Bacillati</taxon>
        <taxon>Actinomycetota</taxon>
        <taxon>Actinomycetes</taxon>
        <taxon>Kitasatosporales</taxon>
        <taxon>Streptomycetaceae</taxon>
        <taxon>Streptomyces</taxon>
    </lineage>
</organism>
<name>A0ABP7E3J6_9ACTN</name>
<dbReference type="CDD" id="cd11031">
    <property type="entry name" value="Cyp158A-like"/>
    <property type="match status" value="1"/>
</dbReference>
<dbReference type="PANTHER" id="PTHR46696">
    <property type="entry name" value="P450, PUTATIVE (EUROFUNG)-RELATED"/>
    <property type="match status" value="1"/>
</dbReference>
<keyword evidence="2" id="KW-0503">Monooxygenase</keyword>
<evidence type="ECO:0000313" key="4">
    <source>
        <dbReference type="Proteomes" id="UP001499884"/>
    </source>
</evidence>
<reference evidence="4" key="1">
    <citation type="journal article" date="2019" name="Int. J. Syst. Evol. Microbiol.">
        <title>The Global Catalogue of Microorganisms (GCM) 10K type strain sequencing project: providing services to taxonomists for standard genome sequencing and annotation.</title>
        <authorList>
            <consortium name="The Broad Institute Genomics Platform"/>
            <consortium name="The Broad Institute Genome Sequencing Center for Infectious Disease"/>
            <person name="Wu L."/>
            <person name="Ma J."/>
        </authorList>
    </citation>
    <scope>NUCLEOTIDE SEQUENCE [LARGE SCALE GENOMIC DNA]</scope>
    <source>
        <strain evidence="4">JCM 30846</strain>
    </source>
</reference>
<dbReference type="InterPro" id="IPR017972">
    <property type="entry name" value="Cyt_P450_CS"/>
</dbReference>
<dbReference type="RefSeq" id="WP_345641236.1">
    <property type="nucleotide sequence ID" value="NZ_BAABEP010000003.1"/>
</dbReference>
<dbReference type="PANTHER" id="PTHR46696:SF1">
    <property type="entry name" value="CYTOCHROME P450 YJIB-RELATED"/>
    <property type="match status" value="1"/>
</dbReference>
<dbReference type="PROSITE" id="PS00086">
    <property type="entry name" value="CYTOCHROME_P450"/>
    <property type="match status" value="1"/>
</dbReference>
<dbReference type="Proteomes" id="UP001499884">
    <property type="component" value="Unassembled WGS sequence"/>
</dbReference>
<evidence type="ECO:0000256" key="2">
    <source>
        <dbReference type="RuleBase" id="RU000461"/>
    </source>
</evidence>
<keyword evidence="2" id="KW-0479">Metal-binding</keyword>
<accession>A0ABP7E3J6</accession>
<dbReference type="InterPro" id="IPR001128">
    <property type="entry name" value="Cyt_P450"/>
</dbReference>
<comment type="similarity">
    <text evidence="1 2">Belongs to the cytochrome P450 family.</text>
</comment>
<keyword evidence="2" id="KW-0408">Iron</keyword>
<dbReference type="Gene3D" id="1.10.630.10">
    <property type="entry name" value="Cytochrome P450"/>
    <property type="match status" value="1"/>
</dbReference>
<comment type="caution">
    <text evidence="3">The sequence shown here is derived from an EMBL/GenBank/DDBJ whole genome shotgun (WGS) entry which is preliminary data.</text>
</comment>
<evidence type="ECO:0000313" key="3">
    <source>
        <dbReference type="EMBL" id="GAA3712916.1"/>
    </source>
</evidence>
<evidence type="ECO:0000256" key="1">
    <source>
        <dbReference type="ARBA" id="ARBA00010617"/>
    </source>
</evidence>
<dbReference type="InterPro" id="IPR002397">
    <property type="entry name" value="Cyt_P450_B"/>
</dbReference>
<proteinExistence type="inferred from homology"/>
<gene>
    <name evidence="3" type="ORF">GCM10023082_08330</name>
</gene>
<dbReference type="PRINTS" id="PR00359">
    <property type="entry name" value="BP450"/>
</dbReference>
<keyword evidence="2" id="KW-0349">Heme</keyword>
<keyword evidence="2" id="KW-0560">Oxidoreductase</keyword>
<dbReference type="Pfam" id="PF00067">
    <property type="entry name" value="p450"/>
    <property type="match status" value="1"/>
</dbReference>